<evidence type="ECO:0000313" key="3">
    <source>
        <dbReference type="Proteomes" id="UP000265040"/>
    </source>
</evidence>
<evidence type="ECO:0000313" key="2">
    <source>
        <dbReference type="Ensembl" id="ENSATEP00000018782.2"/>
    </source>
</evidence>
<dbReference type="InParanoid" id="A0A3Q1IB33"/>
<dbReference type="AlphaFoldDB" id="A0A3Q1IB33"/>
<organism evidence="2 3">
    <name type="scientific">Anabas testudineus</name>
    <name type="common">Climbing perch</name>
    <name type="synonym">Anthias testudineus</name>
    <dbReference type="NCBI Taxonomy" id="64144"/>
    <lineage>
        <taxon>Eukaryota</taxon>
        <taxon>Metazoa</taxon>
        <taxon>Chordata</taxon>
        <taxon>Craniata</taxon>
        <taxon>Vertebrata</taxon>
        <taxon>Euteleostomi</taxon>
        <taxon>Actinopterygii</taxon>
        <taxon>Neopterygii</taxon>
        <taxon>Teleostei</taxon>
        <taxon>Neoteleostei</taxon>
        <taxon>Acanthomorphata</taxon>
        <taxon>Anabantaria</taxon>
        <taxon>Anabantiformes</taxon>
        <taxon>Anabantoidei</taxon>
        <taxon>Anabantidae</taxon>
        <taxon>Anabas</taxon>
    </lineage>
</organism>
<evidence type="ECO:0000256" key="1">
    <source>
        <dbReference type="SAM" id="MobiDB-lite"/>
    </source>
</evidence>
<name>A0A3Q1IB33_ANATE</name>
<feature type="region of interest" description="Disordered" evidence="1">
    <location>
        <begin position="157"/>
        <end position="176"/>
    </location>
</feature>
<sequence>GTNRLTHKSNDEQFAQKQEEIRHFVQDRHPGGKKNHDSLIREEGVFGRGAEYFNIGANAVHVVCVSTHHDVGVSVDELDEFLQTPEAALQTTQQELGKFILCKHLYNTVHTVKLDQGAKRQRSCVIPEQQRGERKADFMESRHVIWLYRRPVVRGEGAGQGHLSQSRDKVGTPEEEEDVVELQGDQVFVVNGFSSVEGKKTLGVRTMTFHHTGGVVLDTDTG</sequence>
<dbReference type="Proteomes" id="UP000265040">
    <property type="component" value="Chromosome 8"/>
</dbReference>
<reference evidence="2" key="1">
    <citation type="submission" date="2021-04" db="EMBL/GenBank/DDBJ databases">
        <authorList>
            <consortium name="Wellcome Sanger Institute Data Sharing"/>
        </authorList>
    </citation>
    <scope>NUCLEOTIDE SEQUENCE [LARGE SCALE GENOMIC DNA]</scope>
</reference>
<dbReference type="GeneTree" id="ENSGT00970000193546"/>
<reference evidence="2" key="2">
    <citation type="submission" date="2025-08" db="UniProtKB">
        <authorList>
            <consortium name="Ensembl"/>
        </authorList>
    </citation>
    <scope>IDENTIFICATION</scope>
</reference>
<protein>
    <submittedName>
        <fullName evidence="2">Uncharacterized protein</fullName>
    </submittedName>
</protein>
<keyword evidence="3" id="KW-1185">Reference proteome</keyword>
<accession>A0A3Q1IB33</accession>
<dbReference type="OrthoDB" id="9837803at2759"/>
<dbReference type="Ensembl" id="ENSATET00000019098.2">
    <property type="protein sequence ID" value="ENSATEP00000018782.2"/>
    <property type="gene ID" value="ENSATEG00000013048.2"/>
</dbReference>
<proteinExistence type="predicted"/>
<reference evidence="2" key="3">
    <citation type="submission" date="2025-09" db="UniProtKB">
        <authorList>
            <consortium name="Ensembl"/>
        </authorList>
    </citation>
    <scope>IDENTIFICATION</scope>
</reference>